<evidence type="ECO:0000313" key="2">
    <source>
        <dbReference type="Proteomes" id="UP000789525"/>
    </source>
</evidence>
<feature type="non-terminal residue" evidence="1">
    <location>
        <position position="478"/>
    </location>
</feature>
<organism evidence="1 2">
    <name type="scientific">Acaulospora colombiana</name>
    <dbReference type="NCBI Taxonomy" id="27376"/>
    <lineage>
        <taxon>Eukaryota</taxon>
        <taxon>Fungi</taxon>
        <taxon>Fungi incertae sedis</taxon>
        <taxon>Mucoromycota</taxon>
        <taxon>Glomeromycotina</taxon>
        <taxon>Glomeromycetes</taxon>
        <taxon>Diversisporales</taxon>
        <taxon>Acaulosporaceae</taxon>
        <taxon>Acaulospora</taxon>
    </lineage>
</organism>
<name>A0ACA9N0G5_9GLOM</name>
<keyword evidence="2" id="KW-1185">Reference proteome</keyword>
<reference evidence="1" key="1">
    <citation type="submission" date="2021-06" db="EMBL/GenBank/DDBJ databases">
        <authorList>
            <person name="Kallberg Y."/>
            <person name="Tangrot J."/>
            <person name="Rosling A."/>
        </authorList>
    </citation>
    <scope>NUCLEOTIDE SEQUENCE</scope>
    <source>
        <strain evidence="1">CL356</strain>
    </source>
</reference>
<sequence>MSFVIFNRQHYGGISRRSFKRDSSGPYIYSSHETVKRSADAIADEFSRYGLVYMVKRDQQKREAVPSSAKKRLYKRDAINKKRTTSETNTTVAEIIANYNNYSKPLIIYYSSDEEKEGYLTELQTIFVNPEPAKLNDDGWPDKSVYDPDKDEMFWWRNDPVANQHHEHWHLVMPSTIIDGTGKDREGENFVYMHRHMLSRYDADRIGCGLELVEPLPDYITPIPEAFYPDPLLSQDNDSDPSTPRVWFPARPVNERIKDIVQDMTTYFIIYTVEFLTHTRDELIKWIDHNDTTDHTTELGWNDTEAVTLGSKLELILHNIGHAVLGYIMHPYSMGWAPSVLVGARAGLRDPLFWMWHRHLDNIFVRWQNHLGPNDFQNDAPNVTIRTTDVYLAFTDLLIKIAPEGVNDEWQSFGDKTFGGDYFDIEISNETVITSELQTKMKSRTLVWREDNFDEENITYVYPRDWQYFIRVKNDVDI</sequence>
<gene>
    <name evidence="1" type="ORF">ACOLOM_LOCUS7321</name>
</gene>
<accession>A0ACA9N0G5</accession>
<proteinExistence type="predicted"/>
<protein>
    <submittedName>
        <fullName evidence="1">4646_t:CDS:1</fullName>
    </submittedName>
</protein>
<evidence type="ECO:0000313" key="1">
    <source>
        <dbReference type="EMBL" id="CAG8620821.1"/>
    </source>
</evidence>
<dbReference type="EMBL" id="CAJVPT010016691">
    <property type="protein sequence ID" value="CAG8620821.1"/>
    <property type="molecule type" value="Genomic_DNA"/>
</dbReference>
<comment type="caution">
    <text evidence="1">The sequence shown here is derived from an EMBL/GenBank/DDBJ whole genome shotgun (WGS) entry which is preliminary data.</text>
</comment>
<dbReference type="Proteomes" id="UP000789525">
    <property type="component" value="Unassembled WGS sequence"/>
</dbReference>